<evidence type="ECO:0000256" key="3">
    <source>
        <dbReference type="ARBA" id="ARBA00022666"/>
    </source>
</evidence>
<sequence length="88" mass="10099">MEQAKTLNLRVKGIMITNPSNPLDTTLSQREHNSVVDFATTNAIHIVSDEIYSLQFFSTQNFETSWTRTHKNSQFGTKSTWCTTYPQI</sequence>
<organism evidence="12">
    <name type="scientific">Cucumis melo</name>
    <name type="common">Muskmelon</name>
    <dbReference type="NCBI Taxonomy" id="3656"/>
    <lineage>
        <taxon>Eukaryota</taxon>
        <taxon>Viridiplantae</taxon>
        <taxon>Streptophyta</taxon>
        <taxon>Embryophyta</taxon>
        <taxon>Tracheophyta</taxon>
        <taxon>Spermatophyta</taxon>
        <taxon>Magnoliopsida</taxon>
        <taxon>eudicotyledons</taxon>
        <taxon>Gunneridae</taxon>
        <taxon>Pentapetalae</taxon>
        <taxon>rosids</taxon>
        <taxon>fabids</taxon>
        <taxon>Cucurbitales</taxon>
        <taxon>Cucurbitaceae</taxon>
        <taxon>Benincaseae</taxon>
        <taxon>Cucumis</taxon>
    </lineage>
</organism>
<evidence type="ECO:0000256" key="8">
    <source>
        <dbReference type="ARBA" id="ARBA00037888"/>
    </source>
</evidence>
<evidence type="ECO:0000313" key="12">
    <source>
        <dbReference type="EnsemblPlants" id="MELO3C024891.2.1"/>
    </source>
</evidence>
<evidence type="ECO:0000256" key="2">
    <source>
        <dbReference type="ARBA" id="ARBA00011738"/>
    </source>
</evidence>
<dbReference type="SUPFAM" id="SSF53383">
    <property type="entry name" value="PLP-dependent transferases"/>
    <property type="match status" value="1"/>
</dbReference>
<evidence type="ECO:0000256" key="4">
    <source>
        <dbReference type="ARBA" id="ARBA00022691"/>
    </source>
</evidence>
<dbReference type="AlphaFoldDB" id="A0A9I9DWE6"/>
<evidence type="ECO:0000256" key="1">
    <source>
        <dbReference type="ARBA" id="ARBA00001933"/>
    </source>
</evidence>
<keyword evidence="4" id="KW-0949">S-adenosyl-L-methionine</keyword>
<dbReference type="GO" id="GO:0016847">
    <property type="term" value="F:1-aminocyclopropane-1-carboxylate synthase activity"/>
    <property type="evidence" value="ECO:0007669"/>
    <property type="project" value="UniProtKB-EC"/>
</dbReference>
<dbReference type="EnsemblPlants" id="MELO3C024891.2.1">
    <property type="protein sequence ID" value="MELO3C024891.2.1"/>
    <property type="gene ID" value="MELO3C024891.2"/>
</dbReference>
<dbReference type="GO" id="GO:0008483">
    <property type="term" value="F:transaminase activity"/>
    <property type="evidence" value="ECO:0007669"/>
    <property type="project" value="TreeGrafter"/>
</dbReference>
<dbReference type="InterPro" id="IPR015424">
    <property type="entry name" value="PyrdxlP-dep_Trfase"/>
</dbReference>
<dbReference type="InterPro" id="IPR004839">
    <property type="entry name" value="Aminotransferase_I/II_large"/>
</dbReference>
<dbReference type="Gramene" id="MELO3C024891.2.1">
    <property type="protein sequence ID" value="MELO3C024891.2.1"/>
    <property type="gene ID" value="MELO3C024891.2"/>
</dbReference>
<dbReference type="GO" id="GO:0030170">
    <property type="term" value="F:pyridoxal phosphate binding"/>
    <property type="evidence" value="ECO:0007669"/>
    <property type="project" value="InterPro"/>
</dbReference>
<dbReference type="InterPro" id="IPR015421">
    <property type="entry name" value="PyrdxlP-dep_Trfase_major"/>
</dbReference>
<keyword evidence="7" id="KW-0292">Fruit ripening</keyword>
<keyword evidence="3" id="KW-0266">Ethylene biosynthesis</keyword>
<comment type="pathway">
    <text evidence="8">Alkene biosynthesis; ethylene biosynthesis via S-adenosyl-L-methionine; ethylene from S-adenosyl-L-methionine: step 1/2.</text>
</comment>
<evidence type="ECO:0000256" key="9">
    <source>
        <dbReference type="ARBA" id="ARBA00039053"/>
    </source>
</evidence>
<accession>A0A9I9DWE6</accession>
<dbReference type="Gene3D" id="3.40.640.10">
    <property type="entry name" value="Type I PLP-dependent aspartate aminotransferase-like (Major domain)"/>
    <property type="match status" value="1"/>
</dbReference>
<evidence type="ECO:0000256" key="10">
    <source>
        <dbReference type="ARBA" id="ARBA00049554"/>
    </source>
</evidence>
<name>A0A9I9DWE6_CUCME</name>
<feature type="domain" description="Aminotransferase class I/classII large" evidence="11">
    <location>
        <begin position="3"/>
        <end position="63"/>
    </location>
</feature>
<dbReference type="PANTHER" id="PTHR43795">
    <property type="entry name" value="BIFUNCTIONAL ASPARTATE AMINOTRANSFERASE AND GLUTAMATE/ASPARTATE-PREPHENATE AMINOTRANSFERASE-RELATED"/>
    <property type="match status" value="1"/>
</dbReference>
<keyword evidence="6" id="KW-0456">Lyase</keyword>
<dbReference type="GO" id="GO:0009693">
    <property type="term" value="P:ethylene biosynthetic process"/>
    <property type="evidence" value="ECO:0007669"/>
    <property type="project" value="UniProtKB-KW"/>
</dbReference>
<comment type="subunit">
    <text evidence="2">Homodimer.</text>
</comment>
<comment type="cofactor">
    <cofactor evidence="1">
        <name>pyridoxal 5'-phosphate</name>
        <dbReference type="ChEBI" id="CHEBI:597326"/>
    </cofactor>
</comment>
<dbReference type="PANTHER" id="PTHR43795:SF10">
    <property type="entry name" value="1-AMINOCYCLOPROPANE-1-CARBOXYLATE SYNTHASE 9"/>
    <property type="match status" value="1"/>
</dbReference>
<dbReference type="GO" id="GO:0009835">
    <property type="term" value="P:fruit ripening"/>
    <property type="evidence" value="ECO:0007669"/>
    <property type="project" value="UniProtKB-KW"/>
</dbReference>
<protein>
    <recommendedName>
        <fullName evidence="9">1-aminocyclopropane-1-carboxylate synthase</fullName>
        <ecNumber evidence="9">4.4.1.14</ecNumber>
    </recommendedName>
</protein>
<evidence type="ECO:0000259" key="11">
    <source>
        <dbReference type="Pfam" id="PF00155"/>
    </source>
</evidence>
<evidence type="ECO:0000256" key="5">
    <source>
        <dbReference type="ARBA" id="ARBA00022898"/>
    </source>
</evidence>
<reference evidence="12" key="1">
    <citation type="submission" date="2023-03" db="UniProtKB">
        <authorList>
            <consortium name="EnsemblPlants"/>
        </authorList>
    </citation>
    <scope>IDENTIFICATION</scope>
</reference>
<evidence type="ECO:0000256" key="6">
    <source>
        <dbReference type="ARBA" id="ARBA00023239"/>
    </source>
</evidence>
<dbReference type="Pfam" id="PF00155">
    <property type="entry name" value="Aminotran_1_2"/>
    <property type="match status" value="1"/>
</dbReference>
<comment type="catalytic activity">
    <reaction evidence="10">
        <text>S-adenosyl-L-methionine = 1-aminocyclopropane-1-carboxylate + S-methyl-5'-thioadenosine + H(+)</text>
        <dbReference type="Rhea" id="RHEA:21744"/>
        <dbReference type="ChEBI" id="CHEBI:15378"/>
        <dbReference type="ChEBI" id="CHEBI:17509"/>
        <dbReference type="ChEBI" id="CHEBI:58360"/>
        <dbReference type="ChEBI" id="CHEBI:59789"/>
        <dbReference type="EC" id="4.4.1.14"/>
    </reaction>
</comment>
<dbReference type="PRINTS" id="PR00753">
    <property type="entry name" value="ACCSYNTHASE"/>
</dbReference>
<dbReference type="EC" id="4.4.1.14" evidence="9"/>
<dbReference type="InterPro" id="IPR050478">
    <property type="entry name" value="Ethylene_sulfur-biosynth"/>
</dbReference>
<keyword evidence="5" id="KW-0663">Pyridoxal phosphate</keyword>
<proteinExistence type="predicted"/>
<evidence type="ECO:0000256" key="7">
    <source>
        <dbReference type="ARBA" id="ARBA00033478"/>
    </source>
</evidence>